<evidence type="ECO:0000313" key="12">
    <source>
        <dbReference type="Proteomes" id="UP000800235"/>
    </source>
</evidence>
<sequence>MKKRLGLKRKLRGKPAPKEDGLVHDVKIVDPMDVDHVAMDAKQSFATHLQTQSDSIRRFDDHRKQLLDAESRVSWDRAATLSATSLEKQAQSVLWRIREDERDNLFGNKASEQIPGPHTLDMGGQFLTNKTRIEGQSRVFQIARRVPKGCHLHLHFNAEIEPPKLIEKAREVPNMFIRSTQPLIEEKDFAETEMVFNVMPDNTESVDIFSRDYRPEFRAAGAAPWMRWSIFIREFEARRGGEDAEEWVRRKMILSEEEVYGLSQTTNGIWARFNQATRCFKGLLNYESIYKWYISAAIESMIEDGVMYAELRPMLLDKSIPRDDGIEKLWHGDQMRLIVSGVEAKKAELRNEGRLDKFPFGFKIIYCAPRSIPKGMMQTEIQDCIKLKQEFPDLICGFDLVGAEDRPNHIGYYRDELLAMMETCKDLGITIPFMFHAGETLLDSGGSKNPANSNLYDAVLFNAKRIGHGFSLLKHPVLVEEFRKRPICIELCPTSNELLHLCRNIKEHPYPEILAMGIPCTVNSDNPSLFRSFARNSNSVSHEFYQIMVGSQSMTIHGWRQLVEWSIQFSCLDDKDQAQARDIIKREWEAFCGWIVDTYGAFADGLDVKMG</sequence>
<dbReference type="PANTHER" id="PTHR11409">
    <property type="entry name" value="ADENOSINE DEAMINASE"/>
    <property type="match status" value="1"/>
</dbReference>
<dbReference type="Proteomes" id="UP000800235">
    <property type="component" value="Unassembled WGS sequence"/>
</dbReference>
<proteinExistence type="inferred from homology"/>
<evidence type="ECO:0000256" key="4">
    <source>
        <dbReference type="ARBA" id="ARBA00012784"/>
    </source>
</evidence>
<dbReference type="GO" id="GO:0004000">
    <property type="term" value="F:adenosine deaminase activity"/>
    <property type="evidence" value="ECO:0007669"/>
    <property type="project" value="TreeGrafter"/>
</dbReference>
<accession>A0A9P4NVH4</accession>
<evidence type="ECO:0000256" key="7">
    <source>
        <dbReference type="ARBA" id="ARBA00022729"/>
    </source>
</evidence>
<keyword evidence="6" id="KW-0479">Metal-binding</keyword>
<comment type="caution">
    <text evidence="11">The sequence shown here is derived from an EMBL/GenBank/DDBJ whole genome shotgun (WGS) entry which is preliminary data.</text>
</comment>
<dbReference type="GO" id="GO:0005576">
    <property type="term" value="C:extracellular region"/>
    <property type="evidence" value="ECO:0007669"/>
    <property type="project" value="UniProtKB-SubCell"/>
</dbReference>
<keyword evidence="12" id="KW-1185">Reference proteome</keyword>
<feature type="domain" description="Adenosine deaminase" evidence="10">
    <location>
        <begin position="290"/>
        <end position="584"/>
    </location>
</feature>
<evidence type="ECO:0000256" key="2">
    <source>
        <dbReference type="ARBA" id="ARBA00004613"/>
    </source>
</evidence>
<dbReference type="FunFam" id="3.20.20.140:FF:000017">
    <property type="entry name" value="Adenosine deaminase 2"/>
    <property type="match status" value="1"/>
</dbReference>
<reference evidence="11" key="1">
    <citation type="journal article" date="2020" name="Stud. Mycol.">
        <title>101 Dothideomycetes genomes: a test case for predicting lifestyles and emergence of pathogens.</title>
        <authorList>
            <person name="Haridas S."/>
            <person name="Albert R."/>
            <person name="Binder M."/>
            <person name="Bloem J."/>
            <person name="Labutti K."/>
            <person name="Salamov A."/>
            <person name="Andreopoulos B."/>
            <person name="Baker S."/>
            <person name="Barry K."/>
            <person name="Bills G."/>
            <person name="Bluhm B."/>
            <person name="Cannon C."/>
            <person name="Castanera R."/>
            <person name="Culley D."/>
            <person name="Daum C."/>
            <person name="Ezra D."/>
            <person name="Gonzalez J."/>
            <person name="Henrissat B."/>
            <person name="Kuo A."/>
            <person name="Liang C."/>
            <person name="Lipzen A."/>
            <person name="Lutzoni F."/>
            <person name="Magnuson J."/>
            <person name="Mondo S."/>
            <person name="Nolan M."/>
            <person name="Ohm R."/>
            <person name="Pangilinan J."/>
            <person name="Park H.-J."/>
            <person name="Ramirez L."/>
            <person name="Alfaro M."/>
            <person name="Sun H."/>
            <person name="Tritt A."/>
            <person name="Yoshinaga Y."/>
            <person name="Zwiers L.-H."/>
            <person name="Turgeon B."/>
            <person name="Goodwin S."/>
            <person name="Spatafora J."/>
            <person name="Crous P."/>
            <person name="Grigoriev I."/>
        </authorList>
    </citation>
    <scope>NUCLEOTIDE SEQUENCE</scope>
    <source>
        <strain evidence="11">CBS 130266</strain>
    </source>
</reference>
<dbReference type="GO" id="GO:0046103">
    <property type="term" value="P:inosine biosynthetic process"/>
    <property type="evidence" value="ECO:0007669"/>
    <property type="project" value="TreeGrafter"/>
</dbReference>
<keyword evidence="8 11" id="KW-0378">Hydrolase</keyword>
<dbReference type="GO" id="GO:0046872">
    <property type="term" value="F:metal ion binding"/>
    <property type="evidence" value="ECO:0007669"/>
    <property type="project" value="UniProtKB-KW"/>
</dbReference>
<keyword evidence="7" id="KW-0732">Signal</keyword>
<comment type="subcellular location">
    <subcellularLocation>
        <location evidence="2">Secreted</location>
    </subcellularLocation>
</comment>
<comment type="catalytic activity">
    <reaction evidence="9">
        <text>adenosine + H2O + H(+) = inosine + NH4(+)</text>
        <dbReference type="Rhea" id="RHEA:24408"/>
        <dbReference type="ChEBI" id="CHEBI:15377"/>
        <dbReference type="ChEBI" id="CHEBI:15378"/>
        <dbReference type="ChEBI" id="CHEBI:16335"/>
        <dbReference type="ChEBI" id="CHEBI:17596"/>
        <dbReference type="ChEBI" id="CHEBI:28938"/>
        <dbReference type="EC" id="3.5.4.4"/>
    </reaction>
</comment>
<evidence type="ECO:0000256" key="6">
    <source>
        <dbReference type="ARBA" id="ARBA00022723"/>
    </source>
</evidence>
<keyword evidence="5" id="KW-0964">Secreted</keyword>
<gene>
    <name evidence="11" type="ORF">EJ08DRAFT_695583</name>
</gene>
<dbReference type="InterPro" id="IPR006330">
    <property type="entry name" value="Ado/ade_deaminase"/>
</dbReference>
<dbReference type="AlphaFoldDB" id="A0A9P4NVH4"/>
<evidence type="ECO:0000256" key="8">
    <source>
        <dbReference type="ARBA" id="ARBA00022801"/>
    </source>
</evidence>
<dbReference type="Pfam" id="PF00962">
    <property type="entry name" value="A_deaminase"/>
    <property type="match status" value="1"/>
</dbReference>
<organism evidence="11 12">
    <name type="scientific">Tothia fuscella</name>
    <dbReference type="NCBI Taxonomy" id="1048955"/>
    <lineage>
        <taxon>Eukaryota</taxon>
        <taxon>Fungi</taxon>
        <taxon>Dikarya</taxon>
        <taxon>Ascomycota</taxon>
        <taxon>Pezizomycotina</taxon>
        <taxon>Dothideomycetes</taxon>
        <taxon>Pleosporomycetidae</taxon>
        <taxon>Venturiales</taxon>
        <taxon>Cylindrosympodiaceae</taxon>
        <taxon>Tothia</taxon>
    </lineage>
</organism>
<evidence type="ECO:0000313" key="11">
    <source>
        <dbReference type="EMBL" id="KAF2432477.1"/>
    </source>
</evidence>
<dbReference type="SUPFAM" id="SSF51556">
    <property type="entry name" value="Metallo-dependent hydrolases"/>
    <property type="match status" value="1"/>
</dbReference>
<protein>
    <recommendedName>
        <fullName evidence="4">adenosine deaminase</fullName>
        <ecNumber evidence="4">3.5.4.4</ecNumber>
    </recommendedName>
</protein>
<name>A0A9P4NVH4_9PEZI</name>
<comment type="cofactor">
    <cofactor evidence="1">
        <name>Zn(2+)</name>
        <dbReference type="ChEBI" id="CHEBI:29105"/>
    </cofactor>
</comment>
<dbReference type="EC" id="3.5.4.4" evidence="4"/>
<dbReference type="InterPro" id="IPR032466">
    <property type="entry name" value="Metal_Hydrolase"/>
</dbReference>
<dbReference type="Gene3D" id="3.20.20.140">
    <property type="entry name" value="Metal-dependent hydrolases"/>
    <property type="match status" value="1"/>
</dbReference>
<evidence type="ECO:0000256" key="9">
    <source>
        <dbReference type="ARBA" id="ARBA00047764"/>
    </source>
</evidence>
<dbReference type="OrthoDB" id="7202371at2759"/>
<dbReference type="InterPro" id="IPR001365">
    <property type="entry name" value="A_deaminase_dom"/>
</dbReference>
<evidence type="ECO:0000256" key="3">
    <source>
        <dbReference type="ARBA" id="ARBA00006083"/>
    </source>
</evidence>
<evidence type="ECO:0000256" key="5">
    <source>
        <dbReference type="ARBA" id="ARBA00022525"/>
    </source>
</evidence>
<dbReference type="GO" id="GO:0006154">
    <property type="term" value="P:adenosine catabolic process"/>
    <property type="evidence" value="ECO:0007669"/>
    <property type="project" value="TreeGrafter"/>
</dbReference>
<dbReference type="PANTHER" id="PTHR11409:SF37">
    <property type="entry name" value="ADENOSINE DEAMINASE DOMAIN-CONTAINING PROTEIN"/>
    <property type="match status" value="1"/>
</dbReference>
<comment type="similarity">
    <text evidence="3">Belongs to the metallo-dependent hydrolases superfamily. Adenosine and AMP deaminases family. ADGF subfamily.</text>
</comment>
<evidence type="ECO:0000259" key="10">
    <source>
        <dbReference type="Pfam" id="PF00962"/>
    </source>
</evidence>
<dbReference type="EMBL" id="MU007026">
    <property type="protein sequence ID" value="KAF2432477.1"/>
    <property type="molecule type" value="Genomic_DNA"/>
</dbReference>
<evidence type="ECO:0000256" key="1">
    <source>
        <dbReference type="ARBA" id="ARBA00001947"/>
    </source>
</evidence>